<dbReference type="PROSITE" id="PS00107">
    <property type="entry name" value="PROTEIN_KINASE_ATP"/>
    <property type="match status" value="1"/>
</dbReference>
<dbReference type="Proteomes" id="UP001209540">
    <property type="component" value="Unassembled WGS sequence"/>
</dbReference>
<evidence type="ECO:0000256" key="3">
    <source>
        <dbReference type="ARBA" id="ARBA00022679"/>
    </source>
</evidence>
<evidence type="ECO:0000256" key="8">
    <source>
        <dbReference type="SAM" id="MobiDB-lite"/>
    </source>
</evidence>
<feature type="binding site" evidence="7">
    <location>
        <position position="433"/>
    </location>
    <ligand>
        <name>ATP</name>
        <dbReference type="ChEBI" id="CHEBI:30616"/>
    </ligand>
</feature>
<dbReference type="InterPro" id="IPR011009">
    <property type="entry name" value="Kinase-like_dom_sf"/>
</dbReference>
<feature type="region of interest" description="Disordered" evidence="8">
    <location>
        <begin position="175"/>
        <end position="320"/>
    </location>
</feature>
<reference evidence="10" key="1">
    <citation type="journal article" date="2022" name="IScience">
        <title>Evolution of zygomycete secretomes and the origins of terrestrial fungal ecologies.</title>
        <authorList>
            <person name="Chang Y."/>
            <person name="Wang Y."/>
            <person name="Mondo S."/>
            <person name="Ahrendt S."/>
            <person name="Andreopoulos W."/>
            <person name="Barry K."/>
            <person name="Beard J."/>
            <person name="Benny G.L."/>
            <person name="Blankenship S."/>
            <person name="Bonito G."/>
            <person name="Cuomo C."/>
            <person name="Desiro A."/>
            <person name="Gervers K.A."/>
            <person name="Hundley H."/>
            <person name="Kuo A."/>
            <person name="LaButti K."/>
            <person name="Lang B.F."/>
            <person name="Lipzen A."/>
            <person name="O'Donnell K."/>
            <person name="Pangilinan J."/>
            <person name="Reynolds N."/>
            <person name="Sandor L."/>
            <person name="Smith M.E."/>
            <person name="Tsang A."/>
            <person name="Grigoriev I.V."/>
            <person name="Stajich J.E."/>
            <person name="Spatafora J.W."/>
        </authorList>
    </citation>
    <scope>NUCLEOTIDE SEQUENCE</scope>
    <source>
        <strain evidence="10">RSA 2281</strain>
    </source>
</reference>
<dbReference type="EMBL" id="JAIXMP010000029">
    <property type="protein sequence ID" value="KAI9251756.1"/>
    <property type="molecule type" value="Genomic_DNA"/>
</dbReference>
<comment type="caution">
    <text evidence="10">The sequence shown here is derived from an EMBL/GenBank/DDBJ whole genome shotgun (WGS) entry which is preliminary data.</text>
</comment>
<gene>
    <name evidence="10" type="ORF">BDA99DRAFT_181726</name>
</gene>
<evidence type="ECO:0000313" key="11">
    <source>
        <dbReference type="Proteomes" id="UP001209540"/>
    </source>
</evidence>
<feature type="compositionally biased region" description="Basic residues" evidence="8">
    <location>
        <begin position="258"/>
        <end position="274"/>
    </location>
</feature>
<feature type="domain" description="Protein kinase" evidence="9">
    <location>
        <begin position="395"/>
        <end position="451"/>
    </location>
</feature>
<dbReference type="SUPFAM" id="SSF56112">
    <property type="entry name" value="Protein kinase-like (PK-like)"/>
    <property type="match status" value="1"/>
</dbReference>
<organism evidence="10 11">
    <name type="scientific">Phascolomyces articulosus</name>
    <dbReference type="NCBI Taxonomy" id="60185"/>
    <lineage>
        <taxon>Eukaryota</taxon>
        <taxon>Fungi</taxon>
        <taxon>Fungi incertae sedis</taxon>
        <taxon>Mucoromycota</taxon>
        <taxon>Mucoromycotina</taxon>
        <taxon>Mucoromycetes</taxon>
        <taxon>Mucorales</taxon>
        <taxon>Lichtheimiaceae</taxon>
        <taxon>Phascolomyces</taxon>
    </lineage>
</organism>
<dbReference type="GO" id="GO:0005634">
    <property type="term" value="C:nucleus"/>
    <property type="evidence" value="ECO:0007669"/>
    <property type="project" value="TreeGrafter"/>
</dbReference>
<dbReference type="EC" id="2.7.11.1" evidence="1"/>
<dbReference type="GO" id="GO:0004694">
    <property type="term" value="F:eukaryotic translation initiation factor 2alpha kinase activity"/>
    <property type="evidence" value="ECO:0007669"/>
    <property type="project" value="TreeGrafter"/>
</dbReference>
<keyword evidence="4 7" id="KW-0547">Nucleotide-binding</keyword>
<evidence type="ECO:0000259" key="9">
    <source>
        <dbReference type="PROSITE" id="PS50011"/>
    </source>
</evidence>
<keyword evidence="6 7" id="KW-0067">ATP-binding</keyword>
<dbReference type="GO" id="GO:0005524">
    <property type="term" value="F:ATP binding"/>
    <property type="evidence" value="ECO:0007669"/>
    <property type="project" value="UniProtKB-UniRule"/>
</dbReference>
<feature type="compositionally biased region" description="Polar residues" evidence="8">
    <location>
        <begin position="94"/>
        <end position="110"/>
    </location>
</feature>
<dbReference type="PROSITE" id="PS50011">
    <property type="entry name" value="PROTEIN_KINASE_DOM"/>
    <property type="match status" value="1"/>
</dbReference>
<dbReference type="InterPro" id="IPR000719">
    <property type="entry name" value="Prot_kinase_dom"/>
</dbReference>
<feature type="compositionally biased region" description="Low complexity" evidence="8">
    <location>
        <begin position="227"/>
        <end position="257"/>
    </location>
</feature>
<evidence type="ECO:0000256" key="5">
    <source>
        <dbReference type="ARBA" id="ARBA00022777"/>
    </source>
</evidence>
<keyword evidence="5" id="KW-0418">Kinase</keyword>
<protein>
    <recommendedName>
        <fullName evidence="1">non-specific serine/threonine protein kinase</fullName>
        <ecNumber evidence="1">2.7.11.1</ecNumber>
    </recommendedName>
</protein>
<dbReference type="InterPro" id="IPR017441">
    <property type="entry name" value="Protein_kinase_ATP_BS"/>
</dbReference>
<evidence type="ECO:0000256" key="2">
    <source>
        <dbReference type="ARBA" id="ARBA00022527"/>
    </source>
</evidence>
<evidence type="ECO:0000313" key="10">
    <source>
        <dbReference type="EMBL" id="KAI9251756.1"/>
    </source>
</evidence>
<dbReference type="Gene3D" id="3.30.200.20">
    <property type="entry name" value="Phosphorylase Kinase, domain 1"/>
    <property type="match status" value="1"/>
</dbReference>
<evidence type="ECO:0000256" key="4">
    <source>
        <dbReference type="ARBA" id="ARBA00022741"/>
    </source>
</evidence>
<keyword evidence="2" id="KW-0723">Serine/threonine-protein kinase</keyword>
<reference evidence="10" key="2">
    <citation type="submission" date="2023-02" db="EMBL/GenBank/DDBJ databases">
        <authorList>
            <consortium name="DOE Joint Genome Institute"/>
            <person name="Mondo S.J."/>
            <person name="Chang Y."/>
            <person name="Wang Y."/>
            <person name="Ahrendt S."/>
            <person name="Andreopoulos W."/>
            <person name="Barry K."/>
            <person name="Beard J."/>
            <person name="Benny G.L."/>
            <person name="Blankenship S."/>
            <person name="Bonito G."/>
            <person name="Cuomo C."/>
            <person name="Desiro A."/>
            <person name="Gervers K.A."/>
            <person name="Hundley H."/>
            <person name="Kuo A."/>
            <person name="LaButti K."/>
            <person name="Lang B.F."/>
            <person name="Lipzen A."/>
            <person name="O'Donnell K."/>
            <person name="Pangilinan J."/>
            <person name="Reynolds N."/>
            <person name="Sandor L."/>
            <person name="Smith M.W."/>
            <person name="Tsang A."/>
            <person name="Grigoriev I.V."/>
            <person name="Stajich J.E."/>
            <person name="Spatafora J.W."/>
        </authorList>
    </citation>
    <scope>NUCLEOTIDE SEQUENCE</scope>
    <source>
        <strain evidence="10">RSA 2281</strain>
    </source>
</reference>
<dbReference type="InterPro" id="IPR050339">
    <property type="entry name" value="CC_SR_Kinase"/>
</dbReference>
<feature type="region of interest" description="Disordered" evidence="8">
    <location>
        <begin position="1"/>
        <end position="160"/>
    </location>
</feature>
<feature type="compositionally biased region" description="Low complexity" evidence="8">
    <location>
        <begin position="17"/>
        <end position="31"/>
    </location>
</feature>
<evidence type="ECO:0000256" key="7">
    <source>
        <dbReference type="PROSITE-ProRule" id="PRU10141"/>
    </source>
</evidence>
<evidence type="ECO:0000256" key="1">
    <source>
        <dbReference type="ARBA" id="ARBA00012513"/>
    </source>
</evidence>
<evidence type="ECO:0000256" key="6">
    <source>
        <dbReference type="ARBA" id="ARBA00022840"/>
    </source>
</evidence>
<accession>A0AAD5PAA6</accession>
<keyword evidence="3" id="KW-0808">Transferase</keyword>
<dbReference type="PANTHER" id="PTHR11042:SF160">
    <property type="entry name" value="EUKARYOTIC TRANSLATION INITIATION FACTOR 2-ALPHA KINASE 1"/>
    <property type="match status" value="1"/>
</dbReference>
<dbReference type="GO" id="GO:0005737">
    <property type="term" value="C:cytoplasm"/>
    <property type="evidence" value="ECO:0007669"/>
    <property type="project" value="TreeGrafter"/>
</dbReference>
<dbReference type="PANTHER" id="PTHR11042">
    <property type="entry name" value="EUKARYOTIC TRANSLATION INITIATION FACTOR 2-ALPHA KINASE EIF2-ALPHA KINASE -RELATED"/>
    <property type="match status" value="1"/>
</dbReference>
<feature type="compositionally biased region" description="Low complexity" evidence="8">
    <location>
        <begin position="74"/>
        <end position="85"/>
    </location>
</feature>
<sequence>MSTSTNNAMCQVPPPTSTTDSLLRTRSLPRSFNTDSIHNENKADQSARPPRGHRRQQASIGLGIITTNLDISSTTTTNNNNNNENNNEKKKQESSVQEMKNDAFFNTSSIPLPRPPPALRSNASPQPPPPSSSQPITTTSTTTQNTERTSMELDEEDIGNRRISLASRLRTLVAANKSGTTPAPSPIPNNYMHKDNTNKSNLAVTGGGTTPRSYSDDEIMPLPSPAPGSSSPSSSHYPAPHHSSSSSSLSSQQQQQLYHHHPHKPHHLFPKHRIVSPPQLSPVTPDADENDSPPSPSASTSIPVIAVSPSLTPERKNKLPSLREEPMLGDIDDKAYHEAILAANNNTLHDNHSNNTTMIPTGGLVVPMMREYKFPSPSPLRYNEEDIVGKQIWDYQIGKLLGVGAFSKVYIANHLSTGQDYAIKMVNKERIAKDARVRSSIEREVGVLRVC</sequence>
<keyword evidence="11" id="KW-1185">Reference proteome</keyword>
<name>A0AAD5PAA6_9FUNG</name>
<dbReference type="AlphaFoldDB" id="A0AAD5PAA6"/>
<proteinExistence type="predicted"/>
<feature type="compositionally biased region" description="Low complexity" evidence="8">
    <location>
        <begin position="133"/>
        <end position="144"/>
    </location>
</feature>